<dbReference type="RefSeq" id="WP_232530626.1">
    <property type="nucleotide sequence ID" value="NZ_JACHZG010000001.1"/>
</dbReference>
<proteinExistence type="predicted"/>
<reference evidence="1 2" key="1">
    <citation type="submission" date="2020-08" db="EMBL/GenBank/DDBJ databases">
        <title>Sequencing the genomes of 1000 actinobacteria strains.</title>
        <authorList>
            <person name="Klenk H.-P."/>
        </authorList>
    </citation>
    <scope>NUCLEOTIDE SEQUENCE [LARGE SCALE GENOMIC DNA]</scope>
    <source>
        <strain evidence="1 2">DSM 11053</strain>
    </source>
</reference>
<dbReference type="AlphaFoldDB" id="A0A7W5JWL6"/>
<dbReference type="Proteomes" id="UP000565572">
    <property type="component" value="Unassembled WGS sequence"/>
</dbReference>
<accession>A0A7W5JWL6</accession>
<comment type="caution">
    <text evidence="1">The sequence shown here is derived from an EMBL/GenBank/DDBJ whole genome shotgun (WGS) entry which is preliminary data.</text>
</comment>
<evidence type="ECO:0000313" key="1">
    <source>
        <dbReference type="EMBL" id="MBB3327658.1"/>
    </source>
</evidence>
<organism evidence="1 2">
    <name type="scientific">Microlunatus antarcticus</name>
    <dbReference type="NCBI Taxonomy" id="53388"/>
    <lineage>
        <taxon>Bacteria</taxon>
        <taxon>Bacillati</taxon>
        <taxon>Actinomycetota</taxon>
        <taxon>Actinomycetes</taxon>
        <taxon>Propionibacteriales</taxon>
        <taxon>Propionibacteriaceae</taxon>
        <taxon>Microlunatus</taxon>
    </lineage>
</organism>
<name>A0A7W5JWL6_9ACTN</name>
<gene>
    <name evidence="1" type="ORF">FHX39_002602</name>
</gene>
<dbReference type="EMBL" id="JACHZG010000001">
    <property type="protein sequence ID" value="MBB3327658.1"/>
    <property type="molecule type" value="Genomic_DNA"/>
</dbReference>
<protein>
    <submittedName>
        <fullName evidence="1">Uncharacterized protein</fullName>
    </submittedName>
</protein>
<sequence>MEDAHLLERLDDRALDAEVGEGLRERGLGLVGLLGGRERLVGRADVGVGVGLGVGPGVGPEALLGLDLGGLEVGVAQD</sequence>
<evidence type="ECO:0000313" key="2">
    <source>
        <dbReference type="Proteomes" id="UP000565572"/>
    </source>
</evidence>
<keyword evidence="2" id="KW-1185">Reference proteome</keyword>